<sequence>MFAFGYENNNKNRNYKILRFLDVFEYRNLLAYFEIYDFNTIAWRVLDVDPDCDIKSGVSLKGNTYFFAREKVQGWSSSAPNVEVFLLCFDFTAERFGPRLPLPFYSYVSLSEHVTLSCVKDEHLAVLYRRYNAVMEVYITTKIEPNVVSWSNFLKVDLTTFPDKFDAESFFIDEEKKVAVVFDSLGSRWIQTSFNRTAYIIGESGYFKSVKFGDTGWKHIKSGRYNYPVMFYSYVPSLVKLQINQRGKRKERDYYDLT</sequence>
<gene>
    <name evidence="2" type="ORF">ISN45_Aa02g013540</name>
</gene>
<dbReference type="EMBL" id="JAEFBK010000007">
    <property type="protein sequence ID" value="KAG7586005.1"/>
    <property type="molecule type" value="Genomic_DNA"/>
</dbReference>
<protein>
    <submittedName>
        <fullName evidence="2">F-box associated domain type 1</fullName>
    </submittedName>
</protein>
<proteinExistence type="predicted"/>
<reference evidence="2 3" key="1">
    <citation type="submission" date="2020-12" db="EMBL/GenBank/DDBJ databases">
        <title>Concerted genomic and epigenomic changes stabilize Arabidopsis allopolyploids.</title>
        <authorList>
            <person name="Chen Z."/>
        </authorList>
    </citation>
    <scope>NUCLEOTIDE SEQUENCE [LARGE SCALE GENOMIC DNA]</scope>
    <source>
        <strain evidence="2">Allo738</strain>
        <tissue evidence="2">Leaf</tissue>
    </source>
</reference>
<dbReference type="InterPro" id="IPR006527">
    <property type="entry name" value="F-box-assoc_dom_typ1"/>
</dbReference>
<organism evidence="2 3">
    <name type="scientific">Arabidopsis thaliana x Arabidopsis arenosa</name>
    <dbReference type="NCBI Taxonomy" id="1240361"/>
    <lineage>
        <taxon>Eukaryota</taxon>
        <taxon>Viridiplantae</taxon>
        <taxon>Streptophyta</taxon>
        <taxon>Embryophyta</taxon>
        <taxon>Tracheophyta</taxon>
        <taxon>Spermatophyta</taxon>
        <taxon>Magnoliopsida</taxon>
        <taxon>eudicotyledons</taxon>
        <taxon>Gunneridae</taxon>
        <taxon>Pentapetalae</taxon>
        <taxon>rosids</taxon>
        <taxon>malvids</taxon>
        <taxon>Brassicales</taxon>
        <taxon>Brassicaceae</taxon>
        <taxon>Camelineae</taxon>
        <taxon>Arabidopsis</taxon>
    </lineage>
</organism>
<dbReference type="InterPro" id="IPR017451">
    <property type="entry name" value="F-box-assoc_interact_dom"/>
</dbReference>
<evidence type="ECO:0000313" key="2">
    <source>
        <dbReference type="EMBL" id="KAG7586005.1"/>
    </source>
</evidence>
<dbReference type="Pfam" id="PF07734">
    <property type="entry name" value="FBA_1"/>
    <property type="match status" value="1"/>
</dbReference>
<feature type="domain" description="F-box associated beta-propeller type 1" evidence="1">
    <location>
        <begin position="2"/>
        <end position="240"/>
    </location>
</feature>
<evidence type="ECO:0000259" key="1">
    <source>
        <dbReference type="Pfam" id="PF07734"/>
    </source>
</evidence>
<name>A0A8T2BGP5_9BRAS</name>
<evidence type="ECO:0000313" key="3">
    <source>
        <dbReference type="Proteomes" id="UP000694240"/>
    </source>
</evidence>
<keyword evidence="3" id="KW-1185">Reference proteome</keyword>
<dbReference type="Proteomes" id="UP000694240">
    <property type="component" value="Chromosome 7"/>
</dbReference>
<dbReference type="AlphaFoldDB" id="A0A8T2BGP5"/>
<dbReference type="NCBIfam" id="TIGR01640">
    <property type="entry name" value="F_box_assoc_1"/>
    <property type="match status" value="1"/>
</dbReference>
<accession>A0A8T2BGP5</accession>
<comment type="caution">
    <text evidence="2">The sequence shown here is derived from an EMBL/GenBank/DDBJ whole genome shotgun (WGS) entry which is preliminary data.</text>
</comment>